<reference evidence="4" key="1">
    <citation type="submission" date="2020-12" db="EMBL/GenBank/DDBJ databases">
        <title>Hymenobacter sp.</title>
        <authorList>
            <person name="Kim M.K."/>
        </authorList>
    </citation>
    <scope>NUCLEOTIDE SEQUENCE [LARGE SCALE GENOMIC DNA]</scope>
    <source>
        <strain evidence="4">BT553</strain>
    </source>
</reference>
<dbReference type="RefSeq" id="WP_199039228.1">
    <property type="nucleotide sequence ID" value="NZ_JAELXS010000007.1"/>
</dbReference>
<feature type="transmembrane region" description="Helical" evidence="1">
    <location>
        <begin position="220"/>
        <end position="239"/>
    </location>
</feature>
<feature type="transmembrane region" description="Helical" evidence="1">
    <location>
        <begin position="48"/>
        <end position="66"/>
    </location>
</feature>
<feature type="transmembrane region" description="Helical" evidence="1">
    <location>
        <begin position="260"/>
        <end position="280"/>
    </location>
</feature>
<keyword evidence="4" id="KW-1185">Reference proteome</keyword>
<dbReference type="EMBL" id="JAELXS010000007">
    <property type="protein sequence ID" value="MBJ6122815.1"/>
    <property type="molecule type" value="Genomic_DNA"/>
</dbReference>
<proteinExistence type="predicted"/>
<keyword evidence="1" id="KW-0812">Transmembrane</keyword>
<evidence type="ECO:0000256" key="1">
    <source>
        <dbReference type="SAM" id="Phobius"/>
    </source>
</evidence>
<protein>
    <submittedName>
        <fullName evidence="3">DUF418 domain-containing protein</fullName>
    </submittedName>
</protein>
<dbReference type="Pfam" id="PF04235">
    <property type="entry name" value="DUF418"/>
    <property type="match status" value="1"/>
</dbReference>
<feature type="transmembrane region" description="Helical" evidence="1">
    <location>
        <begin position="100"/>
        <end position="119"/>
    </location>
</feature>
<dbReference type="PANTHER" id="PTHR30590">
    <property type="entry name" value="INNER MEMBRANE PROTEIN"/>
    <property type="match status" value="1"/>
</dbReference>
<feature type="domain" description="DUF418" evidence="2">
    <location>
        <begin position="242"/>
        <end position="399"/>
    </location>
</feature>
<dbReference type="InterPro" id="IPR052529">
    <property type="entry name" value="Bact_Transport_Assoc"/>
</dbReference>
<feature type="transmembrane region" description="Helical" evidence="1">
    <location>
        <begin position="361"/>
        <end position="377"/>
    </location>
</feature>
<dbReference type="PANTHER" id="PTHR30590:SF2">
    <property type="entry name" value="INNER MEMBRANE PROTEIN"/>
    <property type="match status" value="1"/>
</dbReference>
<feature type="transmembrane region" description="Helical" evidence="1">
    <location>
        <begin position="139"/>
        <end position="167"/>
    </location>
</feature>
<comment type="caution">
    <text evidence="3">The sequence shown here is derived from an EMBL/GenBank/DDBJ whole genome shotgun (WGS) entry which is preliminary data.</text>
</comment>
<sequence length="407" mass="44800">MIPDPDVQTPADTRFDTLDVIRGVAVMGILVANLPAFALPRAAYFSPLAWGGTGPADIAIWFANFVLVEGKMRGLFSFLFGASMLLVIDRAGRDGAQVHLWRMATLFVIGCLHLYLIWWGDILSHYALVGGLALMFARLPVRALVAAGIITLAMETVISGIATQMLFDSAPRNTAAATAIWNGYAAIFGAPPAAVLSGDIAGQGGGWWTGVRWRWDHADAPFASLFYVGLQTLSAMLFGMAAYRSGFLTGGWSRARYRRWATGCLGLALPAYALLGWLTIAHGFDQRWVMTGSIFASEPIRMIAVVGYAALIVLLIRPGGGLTRRLAATGRTAFTNYIGTSVLMTFVFGWGLHRFGAWDRATLYLLIPPVWGLMLWWPTPWLTRYRYGPLEWLWRAMARMERPAMRR</sequence>
<keyword evidence="1" id="KW-0472">Membrane</keyword>
<feature type="transmembrane region" description="Helical" evidence="1">
    <location>
        <begin position="337"/>
        <end position="355"/>
    </location>
</feature>
<feature type="transmembrane region" description="Helical" evidence="1">
    <location>
        <begin position="20"/>
        <end position="39"/>
    </location>
</feature>
<name>A0ABS0XRX9_9SPHN</name>
<evidence type="ECO:0000313" key="4">
    <source>
        <dbReference type="Proteomes" id="UP000640426"/>
    </source>
</evidence>
<organism evidence="3 4">
    <name type="scientific">Sphingomonas mollis</name>
    <dbReference type="NCBI Taxonomy" id="2795726"/>
    <lineage>
        <taxon>Bacteria</taxon>
        <taxon>Pseudomonadati</taxon>
        <taxon>Pseudomonadota</taxon>
        <taxon>Alphaproteobacteria</taxon>
        <taxon>Sphingomonadales</taxon>
        <taxon>Sphingomonadaceae</taxon>
        <taxon>Sphingomonas</taxon>
    </lineage>
</organism>
<dbReference type="InterPro" id="IPR007349">
    <property type="entry name" value="DUF418"/>
</dbReference>
<dbReference type="Proteomes" id="UP000640426">
    <property type="component" value="Unassembled WGS sequence"/>
</dbReference>
<gene>
    <name evidence="3" type="ORF">JAO74_13530</name>
</gene>
<feature type="transmembrane region" description="Helical" evidence="1">
    <location>
        <begin position="179"/>
        <end position="200"/>
    </location>
</feature>
<accession>A0ABS0XRX9</accession>
<evidence type="ECO:0000313" key="3">
    <source>
        <dbReference type="EMBL" id="MBJ6122815.1"/>
    </source>
</evidence>
<keyword evidence="1" id="KW-1133">Transmembrane helix</keyword>
<feature type="transmembrane region" description="Helical" evidence="1">
    <location>
        <begin position="300"/>
        <end position="316"/>
    </location>
</feature>
<evidence type="ECO:0000259" key="2">
    <source>
        <dbReference type="Pfam" id="PF04235"/>
    </source>
</evidence>